<gene>
    <name evidence="2" type="ORF">HCJ96_00035</name>
</gene>
<dbReference type="InterPro" id="IPR050706">
    <property type="entry name" value="Cyclic-di-GMP_PDE-like"/>
</dbReference>
<dbReference type="PANTHER" id="PTHR33121">
    <property type="entry name" value="CYCLIC DI-GMP PHOSPHODIESTERASE PDEF"/>
    <property type="match status" value="1"/>
</dbReference>
<dbReference type="Pfam" id="PF00563">
    <property type="entry name" value="EAL"/>
    <property type="match status" value="1"/>
</dbReference>
<dbReference type="SMART" id="SM00052">
    <property type="entry name" value="EAL"/>
    <property type="match status" value="1"/>
</dbReference>
<organism evidence="2 3">
    <name type="scientific">Alteromonas ponticola</name>
    <dbReference type="NCBI Taxonomy" id="2720613"/>
    <lineage>
        <taxon>Bacteria</taxon>
        <taxon>Pseudomonadati</taxon>
        <taxon>Pseudomonadota</taxon>
        <taxon>Gammaproteobacteria</taxon>
        <taxon>Alteromonadales</taxon>
        <taxon>Alteromonadaceae</taxon>
        <taxon>Alteromonas/Salinimonas group</taxon>
        <taxon>Alteromonas</taxon>
    </lineage>
</organism>
<protein>
    <submittedName>
        <fullName evidence="2">EAL domain-containing protein</fullName>
    </submittedName>
</protein>
<evidence type="ECO:0000313" key="3">
    <source>
        <dbReference type="Proteomes" id="UP000709336"/>
    </source>
</evidence>
<keyword evidence="3" id="KW-1185">Reference proteome</keyword>
<name>A0ABX1QVW6_9ALTE</name>
<proteinExistence type="predicted"/>
<dbReference type="Proteomes" id="UP000709336">
    <property type="component" value="Unassembled WGS sequence"/>
</dbReference>
<comment type="caution">
    <text evidence="2">The sequence shown here is derived from an EMBL/GenBank/DDBJ whole genome shotgun (WGS) entry which is preliminary data.</text>
</comment>
<feature type="domain" description="EAL" evidence="1">
    <location>
        <begin position="1"/>
        <end position="229"/>
    </location>
</feature>
<dbReference type="PANTHER" id="PTHR33121:SF15">
    <property type="entry name" value="BLUE LIGHT- AND TEMPERATURE-REGULATED ANTIREPRESSOR BLUF"/>
    <property type="match status" value="1"/>
</dbReference>
<dbReference type="CDD" id="cd01948">
    <property type="entry name" value="EAL"/>
    <property type="match status" value="1"/>
</dbReference>
<dbReference type="Gene3D" id="3.20.20.450">
    <property type="entry name" value="EAL domain"/>
    <property type="match status" value="1"/>
</dbReference>
<dbReference type="EMBL" id="JAATNW010000001">
    <property type="protein sequence ID" value="NMH58410.1"/>
    <property type="molecule type" value="Genomic_DNA"/>
</dbReference>
<dbReference type="InterPro" id="IPR035919">
    <property type="entry name" value="EAL_sf"/>
</dbReference>
<accession>A0ABX1QVW6</accession>
<evidence type="ECO:0000313" key="2">
    <source>
        <dbReference type="EMBL" id="NMH58410.1"/>
    </source>
</evidence>
<dbReference type="PROSITE" id="PS50883">
    <property type="entry name" value="EAL"/>
    <property type="match status" value="1"/>
</dbReference>
<dbReference type="SUPFAM" id="SSF141868">
    <property type="entry name" value="EAL domain-like"/>
    <property type="match status" value="1"/>
</dbReference>
<evidence type="ECO:0000259" key="1">
    <source>
        <dbReference type="PROSITE" id="PS50883"/>
    </source>
</evidence>
<dbReference type="InterPro" id="IPR001633">
    <property type="entry name" value="EAL_dom"/>
</dbReference>
<sequence>MAFQPLVDLSTRETYGYEALVRGPNCEPAYTVINQVNADNIYQFDQFCRVKAICLAAEFGLNKMLSINFLPGAIYKPNMCIRTTLAAAQANRFPIELLNFEMVETDHVTDIARLESIAQYYQKIGLSIALDDFGSGYANLDWLAYLNPNSIKIDISLVNEIDKSPKRKLIVKQLQQMTSSLGIEAVAEGVETKAERDVLAEIGITRQQGFFFARPQFEQFITVPDACYR</sequence>
<reference evidence="2 3" key="1">
    <citation type="submission" date="2020-03" db="EMBL/GenBank/DDBJ databases">
        <title>Alteromonas ponticola sp. nov., isolated from seawater.</title>
        <authorList>
            <person name="Yoon J.-H."/>
            <person name="Kim Y.-O."/>
        </authorList>
    </citation>
    <scope>NUCLEOTIDE SEQUENCE [LARGE SCALE GENOMIC DNA]</scope>
    <source>
        <strain evidence="2 3">MYP5</strain>
    </source>
</reference>